<sequence>MELFEQYQISILVIGLTGLMFLVQLLVADVVSIKKGQIPGTIVEQSHDNFLFRSSRAIANSNETVGIFILFLMFAFLSSSNSSWVNISAMVYFVGRLGHMVFYYANLKVLRSVAFGVALIGLVSIFLSGLVRWF</sequence>
<comment type="caution">
    <text evidence="6">The sequence shown here is derived from an EMBL/GenBank/DDBJ whole genome shotgun (WGS) entry which is preliminary data.</text>
</comment>
<feature type="transmembrane region" description="Helical" evidence="5">
    <location>
        <begin position="6"/>
        <end position="27"/>
    </location>
</feature>
<keyword evidence="4 5" id="KW-0472">Membrane</keyword>
<dbReference type="GO" id="GO:0016020">
    <property type="term" value="C:membrane"/>
    <property type="evidence" value="ECO:0007669"/>
    <property type="project" value="UniProtKB-SubCell"/>
</dbReference>
<dbReference type="Gene3D" id="1.20.120.550">
    <property type="entry name" value="Membrane associated eicosanoid/glutathione metabolism-like domain"/>
    <property type="match status" value="1"/>
</dbReference>
<dbReference type="Pfam" id="PF01124">
    <property type="entry name" value="MAPEG"/>
    <property type="match status" value="1"/>
</dbReference>
<dbReference type="PANTHER" id="PTHR35371">
    <property type="entry name" value="INNER MEMBRANE PROTEIN"/>
    <property type="match status" value="1"/>
</dbReference>
<comment type="subcellular location">
    <subcellularLocation>
        <location evidence="1">Membrane</location>
    </subcellularLocation>
</comment>
<dbReference type="RefSeq" id="WP_063364252.1">
    <property type="nucleotide sequence ID" value="NZ_AUXZ01000134.1"/>
</dbReference>
<feature type="transmembrane region" description="Helical" evidence="5">
    <location>
        <begin position="57"/>
        <end position="77"/>
    </location>
</feature>
<name>A0A167A0R2_9GAMM</name>
<proteinExistence type="predicted"/>
<keyword evidence="2 5" id="KW-0812">Transmembrane</keyword>
<dbReference type="EMBL" id="AUXZ01000134">
    <property type="protein sequence ID" value="KZN44869.1"/>
    <property type="molecule type" value="Genomic_DNA"/>
</dbReference>
<evidence type="ECO:0000313" key="7">
    <source>
        <dbReference type="Proteomes" id="UP000076503"/>
    </source>
</evidence>
<dbReference type="PATRIC" id="fig|1365251.3.peg.5154"/>
<evidence type="ECO:0000256" key="3">
    <source>
        <dbReference type="ARBA" id="ARBA00022989"/>
    </source>
</evidence>
<evidence type="ECO:0000256" key="1">
    <source>
        <dbReference type="ARBA" id="ARBA00004370"/>
    </source>
</evidence>
<dbReference type="InterPro" id="IPR001129">
    <property type="entry name" value="Membr-assoc_MAPEG"/>
</dbReference>
<organism evidence="6 7">
    <name type="scientific">Pseudoalteromonas luteoviolacea H33</name>
    <dbReference type="NCBI Taxonomy" id="1365251"/>
    <lineage>
        <taxon>Bacteria</taxon>
        <taxon>Pseudomonadati</taxon>
        <taxon>Pseudomonadota</taxon>
        <taxon>Gammaproteobacteria</taxon>
        <taxon>Alteromonadales</taxon>
        <taxon>Pseudoalteromonadaceae</taxon>
        <taxon>Pseudoalteromonas</taxon>
    </lineage>
</organism>
<dbReference type="AlphaFoldDB" id="A0A167A0R2"/>
<dbReference type="PANTHER" id="PTHR35371:SF1">
    <property type="entry name" value="BLR7753 PROTEIN"/>
    <property type="match status" value="1"/>
</dbReference>
<protein>
    <recommendedName>
        <fullName evidence="8">MAPEG family protein</fullName>
    </recommendedName>
</protein>
<reference evidence="6 7" key="1">
    <citation type="submission" date="2013-07" db="EMBL/GenBank/DDBJ databases">
        <title>Comparative Genomic and Metabolomic Analysis of Twelve Strains of Pseudoalteromonas luteoviolacea.</title>
        <authorList>
            <person name="Vynne N.G."/>
            <person name="Mansson M."/>
            <person name="Gram L."/>
        </authorList>
    </citation>
    <scope>NUCLEOTIDE SEQUENCE [LARGE SCALE GENOMIC DNA]</scope>
    <source>
        <strain evidence="6 7">H33</strain>
    </source>
</reference>
<feature type="transmembrane region" description="Helical" evidence="5">
    <location>
        <begin position="112"/>
        <end position="131"/>
    </location>
</feature>
<dbReference type="SUPFAM" id="SSF161084">
    <property type="entry name" value="MAPEG domain-like"/>
    <property type="match status" value="1"/>
</dbReference>
<keyword evidence="3 5" id="KW-1133">Transmembrane helix</keyword>
<gene>
    <name evidence="6" type="ORF">N476_26055</name>
</gene>
<accession>A0A167A0R2</accession>
<evidence type="ECO:0000256" key="4">
    <source>
        <dbReference type="ARBA" id="ARBA00023136"/>
    </source>
</evidence>
<evidence type="ECO:0008006" key="8">
    <source>
        <dbReference type="Google" id="ProtNLM"/>
    </source>
</evidence>
<evidence type="ECO:0000256" key="5">
    <source>
        <dbReference type="SAM" id="Phobius"/>
    </source>
</evidence>
<dbReference type="Proteomes" id="UP000076503">
    <property type="component" value="Unassembled WGS sequence"/>
</dbReference>
<evidence type="ECO:0000313" key="6">
    <source>
        <dbReference type="EMBL" id="KZN44869.1"/>
    </source>
</evidence>
<dbReference type="InterPro" id="IPR023352">
    <property type="entry name" value="MAPEG-like_dom_sf"/>
</dbReference>
<dbReference type="OrthoDB" id="5880499at2"/>
<evidence type="ECO:0000256" key="2">
    <source>
        <dbReference type="ARBA" id="ARBA00022692"/>
    </source>
</evidence>